<dbReference type="InterPro" id="IPR013155">
    <property type="entry name" value="M/V/L/I-tRNA-synth_anticd-bd"/>
</dbReference>
<reference evidence="7" key="1">
    <citation type="journal article" date="2014" name="Front. Microbiol.">
        <title>High frequency of phylogenetically diverse reductive dehalogenase-homologous genes in deep subseafloor sedimentary metagenomes.</title>
        <authorList>
            <person name="Kawai M."/>
            <person name="Futagami T."/>
            <person name="Toyoda A."/>
            <person name="Takaki Y."/>
            <person name="Nishi S."/>
            <person name="Hori S."/>
            <person name="Arai W."/>
            <person name="Tsubouchi T."/>
            <person name="Morono Y."/>
            <person name="Uchiyama I."/>
            <person name="Ito T."/>
            <person name="Fujiyama A."/>
            <person name="Inagaki F."/>
            <person name="Takami H."/>
        </authorList>
    </citation>
    <scope>NUCLEOTIDE SEQUENCE</scope>
    <source>
        <strain evidence="7">Expedition CK06-06</strain>
    </source>
</reference>
<keyword evidence="3" id="KW-0067">ATP-binding</keyword>
<name>X1TU46_9ZZZZ</name>
<dbReference type="SUPFAM" id="SSF47323">
    <property type="entry name" value="Anticodon-binding domain of a subclass of class I aminoacyl-tRNA synthetases"/>
    <property type="match status" value="1"/>
</dbReference>
<feature type="domain" description="Methionyl/Valyl/Leucyl/Isoleucyl-tRNA synthetase anticodon-binding" evidence="6">
    <location>
        <begin position="2"/>
        <end position="86"/>
    </location>
</feature>
<dbReference type="EMBL" id="BARW01015126">
    <property type="protein sequence ID" value="GAI91075.1"/>
    <property type="molecule type" value="Genomic_DNA"/>
</dbReference>
<keyword evidence="2" id="KW-0547">Nucleotide-binding</keyword>
<proteinExistence type="predicted"/>
<evidence type="ECO:0000313" key="7">
    <source>
        <dbReference type="EMBL" id="GAI91075.1"/>
    </source>
</evidence>
<evidence type="ECO:0000259" key="6">
    <source>
        <dbReference type="Pfam" id="PF08264"/>
    </source>
</evidence>
<evidence type="ECO:0000256" key="4">
    <source>
        <dbReference type="ARBA" id="ARBA00022917"/>
    </source>
</evidence>
<organism evidence="7">
    <name type="scientific">marine sediment metagenome</name>
    <dbReference type="NCBI Taxonomy" id="412755"/>
    <lineage>
        <taxon>unclassified sequences</taxon>
        <taxon>metagenomes</taxon>
        <taxon>ecological metagenomes</taxon>
    </lineage>
</organism>
<evidence type="ECO:0000256" key="2">
    <source>
        <dbReference type="ARBA" id="ARBA00022741"/>
    </source>
</evidence>
<dbReference type="GO" id="GO:0006418">
    <property type="term" value="P:tRNA aminoacylation for protein translation"/>
    <property type="evidence" value="ECO:0007669"/>
    <property type="project" value="InterPro"/>
</dbReference>
<protein>
    <recommendedName>
        <fullName evidence="6">Methionyl/Valyl/Leucyl/Isoleucyl-tRNA synthetase anticodon-binding domain-containing protein</fullName>
    </recommendedName>
</protein>
<accession>X1TU46</accession>
<comment type="caution">
    <text evidence="7">The sequence shown here is derived from an EMBL/GenBank/DDBJ whole genome shotgun (WGS) entry which is preliminary data.</text>
</comment>
<gene>
    <name evidence="7" type="ORF">S12H4_26622</name>
</gene>
<dbReference type="GO" id="GO:0004812">
    <property type="term" value="F:aminoacyl-tRNA ligase activity"/>
    <property type="evidence" value="ECO:0007669"/>
    <property type="project" value="UniProtKB-KW"/>
</dbReference>
<sequence length="92" mass="10855">AKKYIETFQFDKALNIIFAYIDVCNEFIQLRKPWDESKSLDYRKWVLGEAVRAIKEISKLLSPFIPESAEKIKKQFSAKKIKKGEILFKKIN</sequence>
<evidence type="ECO:0000256" key="3">
    <source>
        <dbReference type="ARBA" id="ARBA00022840"/>
    </source>
</evidence>
<keyword evidence="5" id="KW-0030">Aminoacyl-tRNA synthetase</keyword>
<dbReference type="AlphaFoldDB" id="X1TU46"/>
<feature type="non-terminal residue" evidence="7">
    <location>
        <position position="1"/>
    </location>
</feature>
<dbReference type="Gene3D" id="1.10.730.10">
    <property type="entry name" value="Isoleucyl-tRNA Synthetase, Domain 1"/>
    <property type="match status" value="1"/>
</dbReference>
<dbReference type="GO" id="GO:0005524">
    <property type="term" value="F:ATP binding"/>
    <property type="evidence" value="ECO:0007669"/>
    <property type="project" value="UniProtKB-KW"/>
</dbReference>
<dbReference type="InterPro" id="IPR009080">
    <property type="entry name" value="tRNAsynth_Ia_anticodon-bd"/>
</dbReference>
<keyword evidence="1" id="KW-0436">Ligase</keyword>
<dbReference type="Pfam" id="PF08264">
    <property type="entry name" value="Anticodon_1"/>
    <property type="match status" value="1"/>
</dbReference>
<evidence type="ECO:0000256" key="1">
    <source>
        <dbReference type="ARBA" id="ARBA00022598"/>
    </source>
</evidence>
<evidence type="ECO:0000256" key="5">
    <source>
        <dbReference type="ARBA" id="ARBA00023146"/>
    </source>
</evidence>
<keyword evidence="4" id="KW-0648">Protein biosynthesis</keyword>